<evidence type="ECO:0000313" key="3">
    <source>
        <dbReference type="Proteomes" id="UP001500063"/>
    </source>
</evidence>
<evidence type="ECO:0000256" key="1">
    <source>
        <dbReference type="SAM" id="MobiDB-lite"/>
    </source>
</evidence>
<reference evidence="3" key="1">
    <citation type="journal article" date="2019" name="Int. J. Syst. Evol. Microbiol.">
        <title>The Global Catalogue of Microorganisms (GCM) 10K type strain sequencing project: providing services to taxonomists for standard genome sequencing and annotation.</title>
        <authorList>
            <consortium name="The Broad Institute Genomics Platform"/>
            <consortium name="The Broad Institute Genome Sequencing Center for Infectious Disease"/>
            <person name="Wu L."/>
            <person name="Ma J."/>
        </authorList>
    </citation>
    <scope>NUCLEOTIDE SEQUENCE [LARGE SCALE GENOMIC DNA]</scope>
    <source>
        <strain evidence="3">JCM 4565</strain>
    </source>
</reference>
<dbReference type="EMBL" id="BAAABW010000039">
    <property type="protein sequence ID" value="GAA0379358.1"/>
    <property type="molecule type" value="Genomic_DNA"/>
</dbReference>
<feature type="region of interest" description="Disordered" evidence="1">
    <location>
        <begin position="18"/>
        <end position="47"/>
    </location>
</feature>
<comment type="caution">
    <text evidence="2">The sequence shown here is derived from an EMBL/GenBank/DDBJ whole genome shotgun (WGS) entry which is preliminary data.</text>
</comment>
<proteinExistence type="predicted"/>
<accession>A0ABP3HT35</accession>
<protein>
    <submittedName>
        <fullName evidence="2">Uncharacterized protein</fullName>
    </submittedName>
</protein>
<feature type="compositionally biased region" description="Pro residues" evidence="1">
    <location>
        <begin position="32"/>
        <end position="41"/>
    </location>
</feature>
<dbReference type="Proteomes" id="UP001500063">
    <property type="component" value="Unassembled WGS sequence"/>
</dbReference>
<sequence>MRHFISRCFERVRKVFAPADETPDLPTREPQPTTPPEPPRTAQPQSNNTCGVYIWATAHGIDIKPSSPLASCDCYGHQPPPETGTFVIDTRTDRVGQVMGNEGPNLQLRPPRGGKEWEARPDAVRAVTRSELLSAKVRQVNAAERWGK</sequence>
<keyword evidence="3" id="KW-1185">Reference proteome</keyword>
<dbReference type="RefSeq" id="WP_344123998.1">
    <property type="nucleotide sequence ID" value="NZ_BAAABW010000039.1"/>
</dbReference>
<name>A0ABP3HT35_9ACTN</name>
<gene>
    <name evidence="2" type="ORF">GCM10010319_67430</name>
</gene>
<organism evidence="2 3">
    <name type="scientific">Streptomyces blastmyceticus</name>
    <dbReference type="NCBI Taxonomy" id="68180"/>
    <lineage>
        <taxon>Bacteria</taxon>
        <taxon>Bacillati</taxon>
        <taxon>Actinomycetota</taxon>
        <taxon>Actinomycetes</taxon>
        <taxon>Kitasatosporales</taxon>
        <taxon>Streptomycetaceae</taxon>
        <taxon>Streptomyces</taxon>
    </lineage>
</organism>
<evidence type="ECO:0000313" key="2">
    <source>
        <dbReference type="EMBL" id="GAA0379358.1"/>
    </source>
</evidence>